<feature type="chain" id="PRO_5042917178" evidence="2">
    <location>
        <begin position="24"/>
        <end position="477"/>
    </location>
</feature>
<dbReference type="Gene3D" id="3.40.50.1820">
    <property type="entry name" value="alpha/beta hydrolase"/>
    <property type="match status" value="1"/>
</dbReference>
<evidence type="ECO:0000256" key="1">
    <source>
        <dbReference type="SAM" id="MobiDB-lite"/>
    </source>
</evidence>
<sequence>MYDLSLGCVAAAALLLLIQTASAAPPAPPAPAPPLLSLQGRGGLLGDVTNGVATLVTDVLPSSISDVLDKLLGATPTTSPPTSGAELQSRLSSIWNQDNASADFYGNVQRQIEANILPTNLLTAGSQALVAPVAEEDSTSNVNPRSPSQTIYPKKDSTDAPYSAEEAQLRAAIHIPASFTYGEKQPVIFVPGTGTYGGEAFGSNLRKLLTGTDYADPVWLNVPGALLGDAQVNAEYVAYAINYVSGVSGGRNVSVISWSQGGLDTQWAFTFWPSTRGVVSNFLPVSPDFHGTIFAYAICLSDPLQGPEGRPNFNPCDPSVIQQEYTSNLVSALRARGGADAYVPTTSFYSGVYDEIVEPQQGTGASAYIGDARGVGAANIEVQSVCPPTTPGGSFYGHANMMAHPLTAALVVDALTHAGPGDVSRIDLARVCADYIAPGLTVFDAVATAGQIVNAATRLLAYQPKMTYEPSLMAYAA</sequence>
<dbReference type="InterPro" id="IPR053228">
    <property type="entry name" value="Stereospecific_Lipase"/>
</dbReference>
<dbReference type="AlphaFoldDB" id="A0AAN6N0V8"/>
<keyword evidence="4" id="KW-1185">Reference proteome</keyword>
<evidence type="ECO:0000256" key="2">
    <source>
        <dbReference type="SAM" id="SignalP"/>
    </source>
</evidence>
<evidence type="ECO:0000313" key="3">
    <source>
        <dbReference type="EMBL" id="KAK3936984.1"/>
    </source>
</evidence>
<evidence type="ECO:0000313" key="4">
    <source>
        <dbReference type="Proteomes" id="UP001303473"/>
    </source>
</evidence>
<dbReference type="InterPro" id="IPR029058">
    <property type="entry name" value="AB_hydrolase_fold"/>
</dbReference>
<accession>A0AAN6N0V8</accession>
<name>A0AAN6N0V8_9PEZI</name>
<dbReference type="PANTHER" id="PTHR37574">
    <property type="entry name" value="LIPASE B"/>
    <property type="match status" value="1"/>
</dbReference>
<dbReference type="Proteomes" id="UP001303473">
    <property type="component" value="Unassembled WGS sequence"/>
</dbReference>
<reference evidence="4" key="1">
    <citation type="journal article" date="2023" name="Mol. Phylogenet. Evol.">
        <title>Genome-scale phylogeny and comparative genomics of the fungal order Sordariales.</title>
        <authorList>
            <person name="Hensen N."/>
            <person name="Bonometti L."/>
            <person name="Westerberg I."/>
            <person name="Brannstrom I.O."/>
            <person name="Guillou S."/>
            <person name="Cros-Aarteil S."/>
            <person name="Calhoun S."/>
            <person name="Haridas S."/>
            <person name="Kuo A."/>
            <person name="Mondo S."/>
            <person name="Pangilinan J."/>
            <person name="Riley R."/>
            <person name="LaButti K."/>
            <person name="Andreopoulos B."/>
            <person name="Lipzen A."/>
            <person name="Chen C."/>
            <person name="Yan M."/>
            <person name="Daum C."/>
            <person name="Ng V."/>
            <person name="Clum A."/>
            <person name="Steindorff A."/>
            <person name="Ohm R.A."/>
            <person name="Martin F."/>
            <person name="Silar P."/>
            <person name="Natvig D.O."/>
            <person name="Lalanne C."/>
            <person name="Gautier V."/>
            <person name="Ament-Velasquez S.L."/>
            <person name="Kruys A."/>
            <person name="Hutchinson M.I."/>
            <person name="Powell A.J."/>
            <person name="Barry K."/>
            <person name="Miller A.N."/>
            <person name="Grigoriev I.V."/>
            <person name="Debuchy R."/>
            <person name="Gladieux P."/>
            <person name="Hiltunen Thoren M."/>
            <person name="Johannesson H."/>
        </authorList>
    </citation>
    <scope>NUCLEOTIDE SEQUENCE [LARGE SCALE GENOMIC DNA]</scope>
    <source>
        <strain evidence="4">CBS 340.73</strain>
    </source>
</reference>
<keyword evidence="2" id="KW-0732">Signal</keyword>
<organism evidence="3 4">
    <name type="scientific">Diplogelasinospora grovesii</name>
    <dbReference type="NCBI Taxonomy" id="303347"/>
    <lineage>
        <taxon>Eukaryota</taxon>
        <taxon>Fungi</taxon>
        <taxon>Dikarya</taxon>
        <taxon>Ascomycota</taxon>
        <taxon>Pezizomycotina</taxon>
        <taxon>Sordariomycetes</taxon>
        <taxon>Sordariomycetidae</taxon>
        <taxon>Sordariales</taxon>
        <taxon>Diplogelasinosporaceae</taxon>
        <taxon>Diplogelasinospora</taxon>
    </lineage>
</organism>
<comment type="caution">
    <text evidence="3">The sequence shown here is derived from an EMBL/GenBank/DDBJ whole genome shotgun (WGS) entry which is preliminary data.</text>
</comment>
<feature type="compositionally biased region" description="Polar residues" evidence="1">
    <location>
        <begin position="139"/>
        <end position="151"/>
    </location>
</feature>
<feature type="signal peptide" evidence="2">
    <location>
        <begin position="1"/>
        <end position="23"/>
    </location>
</feature>
<dbReference type="EMBL" id="MU853867">
    <property type="protein sequence ID" value="KAK3936984.1"/>
    <property type="molecule type" value="Genomic_DNA"/>
</dbReference>
<gene>
    <name evidence="3" type="ORF">QBC46DRAFT_295263</name>
</gene>
<dbReference type="PANTHER" id="PTHR37574:SF1">
    <property type="entry name" value="LIPASE B"/>
    <property type="match status" value="1"/>
</dbReference>
<dbReference type="SUPFAM" id="SSF53474">
    <property type="entry name" value="alpha/beta-Hydrolases"/>
    <property type="match status" value="1"/>
</dbReference>
<proteinExistence type="predicted"/>
<protein>
    <submittedName>
        <fullName evidence="3">Lipase B</fullName>
    </submittedName>
</protein>
<feature type="region of interest" description="Disordered" evidence="1">
    <location>
        <begin position="134"/>
        <end position="158"/>
    </location>
</feature>